<feature type="region of interest" description="Disordered" evidence="3">
    <location>
        <begin position="116"/>
        <end position="137"/>
    </location>
</feature>
<dbReference type="PROSITE" id="PS51755">
    <property type="entry name" value="OMPR_PHOB"/>
    <property type="match status" value="1"/>
</dbReference>
<dbReference type="InterPro" id="IPR003593">
    <property type="entry name" value="AAA+_ATPase"/>
</dbReference>
<dbReference type="AlphaFoldDB" id="A0A917MJJ1"/>
<reference evidence="5" key="2">
    <citation type="submission" date="2020-09" db="EMBL/GenBank/DDBJ databases">
        <authorList>
            <person name="Sun Q."/>
            <person name="Zhou Y."/>
        </authorList>
    </citation>
    <scope>NUCLEOTIDE SEQUENCE</scope>
    <source>
        <strain evidence="5">CGMCC 1.12214</strain>
    </source>
</reference>
<accession>A0A917MJJ1</accession>
<sequence>MPELPSPEADVLSFGPFTLKPRERLLLRGAETVDVGARAFDILAALAASPNEPVGKNELLARVWPDMTVGEGSLRFHMANLRKALGDGRDGARYITTLPGRGYCFVATVARVRRGTVSSPDPARQRTNMPNRPPLVLGREEDSRTVRQVLASRRFVTIVGPGGVGKSTLALDVAHDLASHVDGAVLFVDLSMLGDADLVAVTVASMLGVQGDADDVAATVIEALRGNPSLVVFDTCEHVIDAVAIFAGRLFAETSDVLVLATSREPLKVEGEQVYRLAPLACPDASTPLTADAICRSPATRLFTERAVSSGVRLATDEAAAALIADICRKLDGIPLAIELAARRVEAFGLERTAALLQERLSLTWTGARDAPARQRTLHATLDWSFGLLAEQDRTVLRRLAVFVGSFTVDAALAVCTDESLGAEALFASLDSLVAKSMVAARPVGAMVRYRLLDTTRAFMLQSPGPEADRSAVSTRHARHVLAWLEETGAEWSRLSNVAERARHLSGLANLRAALDWCFGEHGDPTLGRRLAAKAGPVFLAMSLLSECHRWTERALATLDPASRGTRDEMHLQSALGVSLMFTRGGTQAACEALVRSLDIADEAGASLDQVQVLGSLQMFHLRTGAFRVALRYAERCVALADSQSDPGAAAMARSILGMSFHFAGEHGRARTELEAALAAAPRSKRTSTLYLGLDGHVLAGAIMARTLWLQGYPDQAVDRARRTIAEAAAMDHALSLCIALGWGISVFDWVGDLPALEEHVDRFISRSAPNAFAPYLEVGRGWRGVVAIRRGETAAGVAILEESLAKLHAMPYELLSMPLTLALILGLMHSGRSPEARALVIRTMEDAETHGDLCSMPELLRMKALLALEDEAASRDRAKDLLRQSLALARQQGARGWELRAASSLAALRAEAG</sequence>
<dbReference type="InterPro" id="IPR027417">
    <property type="entry name" value="P-loop_NTPase"/>
</dbReference>
<keyword evidence="6" id="KW-1185">Reference proteome</keyword>
<evidence type="ECO:0000259" key="4">
    <source>
        <dbReference type="PROSITE" id="PS51755"/>
    </source>
</evidence>
<feature type="DNA-binding region" description="OmpR/PhoB-type" evidence="2">
    <location>
        <begin position="9"/>
        <end position="107"/>
    </location>
</feature>
<dbReference type="GO" id="GO:0003677">
    <property type="term" value="F:DNA binding"/>
    <property type="evidence" value="ECO:0007669"/>
    <property type="project" value="UniProtKB-UniRule"/>
</dbReference>
<dbReference type="CDD" id="cd00383">
    <property type="entry name" value="trans_reg_C"/>
    <property type="match status" value="1"/>
</dbReference>
<dbReference type="Gene3D" id="1.25.40.10">
    <property type="entry name" value="Tetratricopeptide repeat domain"/>
    <property type="match status" value="1"/>
</dbReference>
<dbReference type="InterPro" id="IPR011990">
    <property type="entry name" value="TPR-like_helical_dom_sf"/>
</dbReference>
<evidence type="ECO:0000256" key="2">
    <source>
        <dbReference type="PROSITE-ProRule" id="PRU01091"/>
    </source>
</evidence>
<dbReference type="SMART" id="SM00862">
    <property type="entry name" value="Trans_reg_C"/>
    <property type="match status" value="1"/>
</dbReference>
<dbReference type="GO" id="GO:0000160">
    <property type="term" value="P:phosphorelay signal transduction system"/>
    <property type="evidence" value="ECO:0007669"/>
    <property type="project" value="InterPro"/>
</dbReference>
<evidence type="ECO:0000313" key="6">
    <source>
        <dbReference type="Proteomes" id="UP000603912"/>
    </source>
</evidence>
<dbReference type="Gene3D" id="1.10.10.10">
    <property type="entry name" value="Winged helix-like DNA-binding domain superfamily/Winged helix DNA-binding domain"/>
    <property type="match status" value="1"/>
</dbReference>
<organism evidence="5 6">
    <name type="scientific">Alsobacter metallidurans</name>
    <dbReference type="NCBI Taxonomy" id="340221"/>
    <lineage>
        <taxon>Bacteria</taxon>
        <taxon>Pseudomonadati</taxon>
        <taxon>Pseudomonadota</taxon>
        <taxon>Alphaproteobacteria</taxon>
        <taxon>Hyphomicrobiales</taxon>
        <taxon>Alsobacteraceae</taxon>
        <taxon>Alsobacter</taxon>
    </lineage>
</organism>
<dbReference type="InterPro" id="IPR036388">
    <property type="entry name" value="WH-like_DNA-bd_sf"/>
</dbReference>
<evidence type="ECO:0000256" key="1">
    <source>
        <dbReference type="ARBA" id="ARBA00023125"/>
    </source>
</evidence>
<dbReference type="Pfam" id="PF00931">
    <property type="entry name" value="NB-ARC"/>
    <property type="match status" value="1"/>
</dbReference>
<dbReference type="Proteomes" id="UP000603912">
    <property type="component" value="Unassembled WGS sequence"/>
</dbReference>
<dbReference type="InterPro" id="IPR002182">
    <property type="entry name" value="NB-ARC"/>
</dbReference>
<evidence type="ECO:0000313" key="5">
    <source>
        <dbReference type="EMBL" id="GGH31792.1"/>
    </source>
</evidence>
<feature type="domain" description="OmpR/PhoB-type" evidence="4">
    <location>
        <begin position="9"/>
        <end position="107"/>
    </location>
</feature>
<gene>
    <name evidence="5" type="primary">TtrR</name>
    <name evidence="5" type="ORF">GCM10007036_43230</name>
</gene>
<dbReference type="SMART" id="SM00382">
    <property type="entry name" value="AAA"/>
    <property type="match status" value="1"/>
</dbReference>
<dbReference type="InterPro" id="IPR016032">
    <property type="entry name" value="Sig_transdc_resp-reg_C-effctor"/>
</dbReference>
<dbReference type="Pfam" id="PF00486">
    <property type="entry name" value="Trans_reg_C"/>
    <property type="match status" value="1"/>
</dbReference>
<reference evidence="5" key="1">
    <citation type="journal article" date="2014" name="Int. J. Syst. Evol. Microbiol.">
        <title>Complete genome sequence of Corynebacterium casei LMG S-19264T (=DSM 44701T), isolated from a smear-ripened cheese.</title>
        <authorList>
            <consortium name="US DOE Joint Genome Institute (JGI-PGF)"/>
            <person name="Walter F."/>
            <person name="Albersmeier A."/>
            <person name="Kalinowski J."/>
            <person name="Ruckert C."/>
        </authorList>
    </citation>
    <scope>NUCLEOTIDE SEQUENCE</scope>
    <source>
        <strain evidence="5">CGMCC 1.12214</strain>
    </source>
</reference>
<protein>
    <submittedName>
        <fullName evidence="5">Transcriptional regulator</fullName>
    </submittedName>
</protein>
<dbReference type="RefSeq" id="WP_188519891.1">
    <property type="nucleotide sequence ID" value="NZ_BMES01000003.1"/>
</dbReference>
<dbReference type="PANTHER" id="PTHR47691">
    <property type="entry name" value="REGULATOR-RELATED"/>
    <property type="match status" value="1"/>
</dbReference>
<dbReference type="EMBL" id="BMES01000003">
    <property type="protein sequence ID" value="GGH31792.1"/>
    <property type="molecule type" value="Genomic_DNA"/>
</dbReference>
<dbReference type="PANTHER" id="PTHR47691:SF3">
    <property type="entry name" value="HTH-TYPE TRANSCRIPTIONAL REGULATOR RV0890C-RELATED"/>
    <property type="match status" value="1"/>
</dbReference>
<keyword evidence="1 2" id="KW-0238">DNA-binding</keyword>
<evidence type="ECO:0000256" key="3">
    <source>
        <dbReference type="SAM" id="MobiDB-lite"/>
    </source>
</evidence>
<dbReference type="InterPro" id="IPR058852">
    <property type="entry name" value="HTH_77"/>
</dbReference>
<dbReference type="InterPro" id="IPR001867">
    <property type="entry name" value="OmpR/PhoB-type_DNA-bd"/>
</dbReference>
<dbReference type="Pfam" id="PF25872">
    <property type="entry name" value="HTH_77"/>
    <property type="match status" value="1"/>
</dbReference>
<name>A0A917MJJ1_9HYPH</name>
<proteinExistence type="predicted"/>
<comment type="caution">
    <text evidence="5">The sequence shown here is derived from an EMBL/GenBank/DDBJ whole genome shotgun (WGS) entry which is preliminary data.</text>
</comment>
<dbReference type="GO" id="GO:0006355">
    <property type="term" value="P:regulation of DNA-templated transcription"/>
    <property type="evidence" value="ECO:0007669"/>
    <property type="project" value="InterPro"/>
</dbReference>
<dbReference type="Gene3D" id="3.40.50.300">
    <property type="entry name" value="P-loop containing nucleotide triphosphate hydrolases"/>
    <property type="match status" value="1"/>
</dbReference>
<dbReference type="SUPFAM" id="SSF48452">
    <property type="entry name" value="TPR-like"/>
    <property type="match status" value="1"/>
</dbReference>
<dbReference type="SUPFAM" id="SSF46894">
    <property type="entry name" value="C-terminal effector domain of the bipartite response regulators"/>
    <property type="match status" value="1"/>
</dbReference>
<dbReference type="SUPFAM" id="SSF52540">
    <property type="entry name" value="P-loop containing nucleoside triphosphate hydrolases"/>
    <property type="match status" value="1"/>
</dbReference>